<evidence type="ECO:0000313" key="5">
    <source>
        <dbReference type="EMBL" id="MDT0642773.1"/>
    </source>
</evidence>
<evidence type="ECO:0000256" key="2">
    <source>
        <dbReference type="ARBA" id="ARBA00023125"/>
    </source>
</evidence>
<dbReference type="InterPro" id="IPR013762">
    <property type="entry name" value="Integrase-like_cat_sf"/>
</dbReference>
<evidence type="ECO:0000259" key="4">
    <source>
        <dbReference type="PROSITE" id="PS51898"/>
    </source>
</evidence>
<dbReference type="EMBL" id="JAVRHQ010000007">
    <property type="protein sequence ID" value="MDT0642773.1"/>
    <property type="molecule type" value="Genomic_DNA"/>
</dbReference>
<accession>A0ABU3C8V6</accession>
<dbReference type="Pfam" id="PF13102">
    <property type="entry name" value="Phage_int_SAM_5"/>
    <property type="match status" value="1"/>
</dbReference>
<dbReference type="Proteomes" id="UP001262889">
    <property type="component" value="Unassembled WGS sequence"/>
</dbReference>
<organism evidence="5 6">
    <name type="scientific">Autumnicola tepida</name>
    <dbReference type="NCBI Taxonomy" id="3075595"/>
    <lineage>
        <taxon>Bacteria</taxon>
        <taxon>Pseudomonadati</taxon>
        <taxon>Bacteroidota</taxon>
        <taxon>Flavobacteriia</taxon>
        <taxon>Flavobacteriales</taxon>
        <taxon>Flavobacteriaceae</taxon>
        <taxon>Autumnicola</taxon>
    </lineage>
</organism>
<dbReference type="Pfam" id="PF00589">
    <property type="entry name" value="Phage_integrase"/>
    <property type="match status" value="1"/>
</dbReference>
<keyword evidence="3" id="KW-0233">DNA recombination</keyword>
<dbReference type="PANTHER" id="PTHR30349:SF64">
    <property type="entry name" value="PROPHAGE INTEGRASE INTD-RELATED"/>
    <property type="match status" value="1"/>
</dbReference>
<sequence length="404" mass="46973">MASIKTILRKTSLRNGKYPVLLRVTKDRKSKFFGTPFEANLNEWDSKLGRFNKKFTQQLKSNRLIGKFEDRALEVISELEMNQDFYTLNDFERKFRIQSNPEASNIFSFWQEQIDEFKAAGRMSNAAIYHHTKNSMQKFAKQKSLHFYEVTPTFLDKYEVYLRNKGGTGGGIGVKMRAIRAIFNVAIKRGIIDEKFYPFKHYKISKLKGKAIKKALNIEEVHNLQNLDLSDKPHLINSRNYFIFSFYTRGMNFADMMRLKWSNVSGDRIHYTRAKTKGNFIIKIMPPVKEILDYYRKTKRPYIFPILLRENLTPTQLNDRKRKTLSKFNKDLKELASLAGIDKPLTSYVARHSFANCLKQKGAGTDIISESLGHQDVKTTKVYLKELDTAILDEASELLLQGNI</sequence>
<name>A0ABU3C8V6_9FLAO</name>
<comment type="similarity">
    <text evidence="1">Belongs to the 'phage' integrase family.</text>
</comment>
<dbReference type="RefSeq" id="WP_311534403.1">
    <property type="nucleotide sequence ID" value="NZ_JAVRHQ010000007.1"/>
</dbReference>
<keyword evidence="6" id="KW-1185">Reference proteome</keyword>
<comment type="caution">
    <text evidence="5">The sequence shown here is derived from an EMBL/GenBank/DDBJ whole genome shotgun (WGS) entry which is preliminary data.</text>
</comment>
<evidence type="ECO:0000256" key="1">
    <source>
        <dbReference type="ARBA" id="ARBA00008857"/>
    </source>
</evidence>
<dbReference type="InterPro" id="IPR002104">
    <property type="entry name" value="Integrase_catalytic"/>
</dbReference>
<dbReference type="PANTHER" id="PTHR30349">
    <property type="entry name" value="PHAGE INTEGRASE-RELATED"/>
    <property type="match status" value="1"/>
</dbReference>
<proteinExistence type="inferred from homology"/>
<dbReference type="Gene3D" id="1.10.150.130">
    <property type="match status" value="1"/>
</dbReference>
<evidence type="ECO:0000313" key="6">
    <source>
        <dbReference type="Proteomes" id="UP001262889"/>
    </source>
</evidence>
<reference evidence="5 6" key="1">
    <citation type="submission" date="2023-09" db="EMBL/GenBank/DDBJ databases">
        <authorList>
            <person name="Rey-Velasco X."/>
        </authorList>
    </citation>
    <scope>NUCLEOTIDE SEQUENCE [LARGE SCALE GENOMIC DNA]</scope>
    <source>
        <strain evidence="5 6">F363</strain>
    </source>
</reference>
<keyword evidence="2" id="KW-0238">DNA-binding</keyword>
<dbReference type="Gene3D" id="1.10.443.10">
    <property type="entry name" value="Intergrase catalytic core"/>
    <property type="match status" value="1"/>
</dbReference>
<dbReference type="PROSITE" id="PS51898">
    <property type="entry name" value="TYR_RECOMBINASE"/>
    <property type="match status" value="1"/>
</dbReference>
<dbReference type="CDD" id="cd01185">
    <property type="entry name" value="INTN1_C_like"/>
    <property type="match status" value="1"/>
</dbReference>
<dbReference type="InterPro" id="IPR050090">
    <property type="entry name" value="Tyrosine_recombinase_XerCD"/>
</dbReference>
<feature type="domain" description="Tyr recombinase" evidence="4">
    <location>
        <begin position="211"/>
        <end position="397"/>
    </location>
</feature>
<dbReference type="InterPro" id="IPR035386">
    <property type="entry name" value="Arm-DNA-bind_5"/>
</dbReference>
<evidence type="ECO:0000256" key="3">
    <source>
        <dbReference type="ARBA" id="ARBA00023172"/>
    </source>
</evidence>
<dbReference type="InterPro" id="IPR011010">
    <property type="entry name" value="DNA_brk_join_enz"/>
</dbReference>
<dbReference type="InterPro" id="IPR025269">
    <property type="entry name" value="SAM-like_dom"/>
</dbReference>
<dbReference type="InterPro" id="IPR010998">
    <property type="entry name" value="Integrase_recombinase_N"/>
</dbReference>
<protein>
    <submittedName>
        <fullName evidence="5">Site-specific integrase</fullName>
    </submittedName>
</protein>
<dbReference type="SUPFAM" id="SSF56349">
    <property type="entry name" value="DNA breaking-rejoining enzymes"/>
    <property type="match status" value="1"/>
</dbReference>
<dbReference type="Pfam" id="PF17293">
    <property type="entry name" value="Arm-DNA-bind_5"/>
    <property type="match status" value="1"/>
</dbReference>
<gene>
    <name evidence="5" type="ORF">RM553_08005</name>
</gene>